<reference evidence="7 8" key="1">
    <citation type="submission" date="2015-07" db="EMBL/GenBank/DDBJ databases">
        <authorList>
            <person name="Noorani M."/>
        </authorList>
    </citation>
    <scope>NUCLEOTIDE SEQUENCE [LARGE SCALE GENOMIC DNA]</scope>
    <source>
        <strain evidence="7">LMG728</strain>
    </source>
</reference>
<evidence type="ECO:0000256" key="1">
    <source>
        <dbReference type="ARBA" id="ARBA00022617"/>
    </source>
</evidence>
<feature type="domain" description="Cytochrome c" evidence="6">
    <location>
        <begin position="87"/>
        <end position="171"/>
    </location>
</feature>
<dbReference type="Proteomes" id="UP000041247">
    <property type="component" value="Unassembled WGS sequence"/>
</dbReference>
<keyword evidence="3 4" id="KW-0408">Iron</keyword>
<accession>A0A0K2ZQ73</accession>
<dbReference type="PANTHER" id="PTHR40942">
    <property type="match status" value="1"/>
</dbReference>
<evidence type="ECO:0000256" key="2">
    <source>
        <dbReference type="ARBA" id="ARBA00022723"/>
    </source>
</evidence>
<organism evidence="7 8">
    <name type="scientific">Xanthomonas graminis pv. poae</name>
    <dbReference type="NCBI Taxonomy" id="227946"/>
    <lineage>
        <taxon>Bacteria</taxon>
        <taxon>Pseudomonadati</taxon>
        <taxon>Pseudomonadota</taxon>
        <taxon>Gammaproteobacteria</taxon>
        <taxon>Lysobacterales</taxon>
        <taxon>Lysobacteraceae</taxon>
        <taxon>Xanthomonas</taxon>
        <taxon>Xanthomonas translucens group</taxon>
        <taxon>Xanthomonas graminis</taxon>
    </lineage>
</organism>
<sequence>MRNYDLEFLKRFSLVLGLLAIITLGLIAFAAYLHGSIPPEVSPVALKRTEERIAPAGAVYAGSTGAAAQAAAQAAALAKASAQVAYGGTTDGKVIFNNLCTACHTTGVGKAPTLDHAHWDARIAQGKDTLYKHAIEGYTGPDGGIMPPKGGNPALSEAQIHATVDWMLSNLK</sequence>
<dbReference type="GO" id="GO:0020037">
    <property type="term" value="F:heme binding"/>
    <property type="evidence" value="ECO:0007669"/>
    <property type="project" value="InterPro"/>
</dbReference>
<evidence type="ECO:0000313" key="7">
    <source>
        <dbReference type="EMBL" id="CTP87122.1"/>
    </source>
</evidence>
<feature type="transmembrane region" description="Helical" evidence="5">
    <location>
        <begin position="12"/>
        <end position="33"/>
    </location>
</feature>
<dbReference type="Gene3D" id="1.10.760.10">
    <property type="entry name" value="Cytochrome c-like domain"/>
    <property type="match status" value="1"/>
</dbReference>
<dbReference type="EMBL" id="CXOK01000035">
    <property type="protein sequence ID" value="CTP87122.1"/>
    <property type="molecule type" value="Genomic_DNA"/>
</dbReference>
<keyword evidence="1 4" id="KW-0349">Heme</keyword>
<keyword evidence="2 4" id="KW-0479">Metal-binding</keyword>
<dbReference type="AlphaFoldDB" id="A0A0K2ZQ73"/>
<dbReference type="SUPFAM" id="SSF46626">
    <property type="entry name" value="Cytochrome c"/>
    <property type="match status" value="1"/>
</dbReference>
<dbReference type="InterPro" id="IPR036909">
    <property type="entry name" value="Cyt_c-like_dom_sf"/>
</dbReference>
<evidence type="ECO:0000256" key="5">
    <source>
        <dbReference type="SAM" id="Phobius"/>
    </source>
</evidence>
<keyword evidence="5" id="KW-0472">Membrane</keyword>
<evidence type="ECO:0000256" key="4">
    <source>
        <dbReference type="PROSITE-ProRule" id="PRU00433"/>
    </source>
</evidence>
<evidence type="ECO:0000313" key="8">
    <source>
        <dbReference type="Proteomes" id="UP000041247"/>
    </source>
</evidence>
<dbReference type="InterPro" id="IPR009056">
    <property type="entry name" value="Cyt_c-like_dom"/>
</dbReference>
<gene>
    <name evidence="7" type="ORF">XTPLMG728_1454</name>
</gene>
<name>A0A0K2ZQ73_9XANT</name>
<keyword evidence="5" id="KW-1133">Transmembrane helix</keyword>
<proteinExistence type="predicted"/>
<dbReference type="RefSeq" id="WP_053840584.1">
    <property type="nucleotide sequence ID" value="NZ_CP076250.1"/>
</dbReference>
<dbReference type="PROSITE" id="PS51007">
    <property type="entry name" value="CYTC"/>
    <property type="match status" value="1"/>
</dbReference>
<dbReference type="GO" id="GO:0046872">
    <property type="term" value="F:metal ion binding"/>
    <property type="evidence" value="ECO:0007669"/>
    <property type="project" value="UniProtKB-KW"/>
</dbReference>
<keyword evidence="5" id="KW-0812">Transmembrane</keyword>
<protein>
    <submittedName>
        <fullName evidence="7">Cytochrome c class I</fullName>
    </submittedName>
</protein>
<evidence type="ECO:0000259" key="6">
    <source>
        <dbReference type="PROSITE" id="PS51007"/>
    </source>
</evidence>
<dbReference type="GO" id="GO:0009055">
    <property type="term" value="F:electron transfer activity"/>
    <property type="evidence" value="ECO:0007669"/>
    <property type="project" value="InterPro"/>
</dbReference>
<evidence type="ECO:0000256" key="3">
    <source>
        <dbReference type="ARBA" id="ARBA00023004"/>
    </source>
</evidence>
<dbReference type="Pfam" id="PF00034">
    <property type="entry name" value="Cytochrom_C"/>
    <property type="match status" value="1"/>
</dbReference>
<dbReference type="PANTHER" id="PTHR40942:SF4">
    <property type="entry name" value="CYTOCHROME C5"/>
    <property type="match status" value="1"/>
</dbReference>